<feature type="compositionally biased region" description="Basic and acidic residues" evidence="1">
    <location>
        <begin position="50"/>
        <end position="69"/>
    </location>
</feature>
<name>A0AAD8PDN1_BABGI</name>
<comment type="caution">
    <text evidence="3">The sequence shown here is derived from an EMBL/GenBank/DDBJ whole genome shotgun (WGS) entry which is preliminary data.</text>
</comment>
<organism evidence="3 4">
    <name type="scientific">Babesia gibsoni</name>
    <dbReference type="NCBI Taxonomy" id="33632"/>
    <lineage>
        <taxon>Eukaryota</taxon>
        <taxon>Sar</taxon>
        <taxon>Alveolata</taxon>
        <taxon>Apicomplexa</taxon>
        <taxon>Aconoidasida</taxon>
        <taxon>Piroplasmida</taxon>
        <taxon>Babesiidae</taxon>
        <taxon>Babesia</taxon>
    </lineage>
</organism>
<keyword evidence="4" id="KW-1185">Reference proteome</keyword>
<feature type="region of interest" description="Disordered" evidence="1">
    <location>
        <begin position="48"/>
        <end position="121"/>
    </location>
</feature>
<protein>
    <submittedName>
        <fullName evidence="3">Uncharacterized protein</fullName>
    </submittedName>
</protein>
<dbReference type="AlphaFoldDB" id="A0AAD8PDN1"/>
<feature type="signal peptide" evidence="2">
    <location>
        <begin position="1"/>
        <end position="26"/>
    </location>
</feature>
<proteinExistence type="predicted"/>
<dbReference type="EMBL" id="JAVEPI010000003">
    <property type="protein sequence ID" value="KAK1443029.1"/>
    <property type="molecule type" value="Genomic_DNA"/>
</dbReference>
<feature type="chain" id="PRO_5042234495" evidence="2">
    <location>
        <begin position="27"/>
        <end position="640"/>
    </location>
</feature>
<evidence type="ECO:0000256" key="2">
    <source>
        <dbReference type="SAM" id="SignalP"/>
    </source>
</evidence>
<reference evidence="3" key="1">
    <citation type="submission" date="2023-08" db="EMBL/GenBank/DDBJ databases">
        <title>Draft sequence of the Babesia gibsoni genome.</title>
        <authorList>
            <person name="Yamagishi J.Y."/>
            <person name="Xuan X.X."/>
        </authorList>
    </citation>
    <scope>NUCLEOTIDE SEQUENCE</scope>
    <source>
        <strain evidence="3">Azabu</strain>
    </source>
</reference>
<evidence type="ECO:0000313" key="4">
    <source>
        <dbReference type="Proteomes" id="UP001230268"/>
    </source>
</evidence>
<keyword evidence="2" id="KW-0732">Signal</keyword>
<evidence type="ECO:0000256" key="1">
    <source>
        <dbReference type="SAM" id="MobiDB-lite"/>
    </source>
</evidence>
<gene>
    <name evidence="3" type="ORF">BgAZ_305470</name>
</gene>
<accession>A0AAD8PDN1</accession>
<evidence type="ECO:0000313" key="3">
    <source>
        <dbReference type="EMBL" id="KAK1443029.1"/>
    </source>
</evidence>
<sequence length="640" mass="73533">MRPGRNLLVVALIANALPYLIEVSVAYRQSLGRRCHPLVTGRITTVTATSKKDEDSTESNEHVANDDSTKGSSGSHSVDDGAPVEELSKDNASLPEEYNDEQGISKEGMDSTAGGATDPYINSGKEEICHVDVPSNEKYVSGKTHSIHHRLVESREYQLHLPPIANFKPLMRKELTQKAVYDHLVEGSPEEAGAPSEHIDGPLCLHEMVEKGKIPEFRHSTDPAYKTPGESEMFTWRVERPPDVLILNWSGVVHMGCRDSIVVAAMALIKIVDDYPLEIRKLLKMIAEERKIPIWLATRARYAQPFIDVEADWIPALHFFISNCNGQNMMDVDPRIAGLADTKAKPIDIMRHISNRCDPNDLVDMGKEMRDEMGIQPYELEGWKTDHERYINNDSTYEKVLKVLEVDEKSLKGHYKRAWDTLYEDRKSWLDTILYRTKCDHLNAEDRVNHEAFNFALVSAIKHNIEVFELPVYIVSDLKKTSTLRKEVEALGIVPIDSSHVYGSDGGSVEENIHRLLRRLDLDHRVPVHYFDDRMRNLERVNKREGLEHVRTYFVDWGRSTYDEKMEALYSDSVKYVKSSKWLVQFMTTPSTQPGREWTHGYRLRRPDEEVYKSVEDWKKRWHWLPQFTDVPERPCLNVT</sequence>
<dbReference type="Proteomes" id="UP001230268">
    <property type="component" value="Unassembled WGS sequence"/>
</dbReference>